<keyword evidence="8 11" id="KW-0786">Thiamine pyrophosphate</keyword>
<keyword evidence="14" id="KW-1185">Reference proteome</keyword>
<dbReference type="SUPFAM" id="SSF52518">
    <property type="entry name" value="Thiamin diphosphate-binding fold (THDP-binding)"/>
    <property type="match status" value="1"/>
</dbReference>
<keyword evidence="5" id="KW-0812">Transmembrane</keyword>
<keyword evidence="7 11" id="KW-0560">Oxidoreductase</keyword>
<dbReference type="PANTHER" id="PTHR11624">
    <property type="entry name" value="DEHYDROGENASE RELATED"/>
    <property type="match status" value="1"/>
</dbReference>
<keyword evidence="11" id="KW-0670">Pyruvate</keyword>
<name>A0AAD2E7Y1_9LAMI</name>
<dbReference type="GO" id="GO:0006086">
    <property type="term" value="P:pyruvate decarboxylation to acetyl-CoA"/>
    <property type="evidence" value="ECO:0007669"/>
    <property type="project" value="InterPro"/>
</dbReference>
<dbReference type="EC" id="1.2.4.1" evidence="11"/>
<sequence length="262" mass="29027">MTVPETLNSALDEEMSVDPKVFLMGEEISKGFLEKYGPNRVVDTPITEAEFTRIGVGAAYYGLGPMMKFMIFNFSTQTALSVVMLEPLAESVAWVQGVAKVKCMALPFSFYKLGLKFGLVHVSRDKCPEFQHHKKAGAMNALVSGEVVILICTYANIAFISYNHQSILIRPPPTSSSPSCLSSVVASWSPLPNAKLPIATSPSTDSSHAMSGQIRAPWLICLLMMMKRMDPMDAPKLNRRMQREGHRRDCGASLLCYWLENR</sequence>
<keyword evidence="9" id="KW-0472">Membrane</keyword>
<dbReference type="AlphaFoldDB" id="A0AAD2E7Y1"/>
<evidence type="ECO:0000256" key="3">
    <source>
        <dbReference type="ARBA" id="ARBA00022676"/>
    </source>
</evidence>
<evidence type="ECO:0000256" key="2">
    <source>
        <dbReference type="ARBA" id="ARBA00004308"/>
    </source>
</evidence>
<proteinExistence type="predicted"/>
<dbReference type="Proteomes" id="UP000834106">
    <property type="component" value="Chromosome 17"/>
</dbReference>
<evidence type="ECO:0000256" key="8">
    <source>
        <dbReference type="ARBA" id="ARBA00023052"/>
    </source>
</evidence>
<evidence type="ECO:0000256" key="9">
    <source>
        <dbReference type="ARBA" id="ARBA00023136"/>
    </source>
</evidence>
<accession>A0AAD2E7Y1</accession>
<evidence type="ECO:0000313" key="14">
    <source>
        <dbReference type="Proteomes" id="UP000834106"/>
    </source>
</evidence>
<dbReference type="InterPro" id="IPR005475">
    <property type="entry name" value="Transketolase-like_Pyr-bd"/>
</dbReference>
<evidence type="ECO:0000256" key="5">
    <source>
        <dbReference type="ARBA" id="ARBA00022692"/>
    </source>
</evidence>
<evidence type="ECO:0000256" key="4">
    <source>
        <dbReference type="ARBA" id="ARBA00022679"/>
    </source>
</evidence>
<dbReference type="PANTHER" id="PTHR11624:SF96">
    <property type="entry name" value="PYRUVATE DEHYDROGENASE E1 COMPONENT SUBUNIT BETA, MITOCHONDRIAL"/>
    <property type="match status" value="1"/>
</dbReference>
<keyword evidence="4" id="KW-0808">Transferase</keyword>
<evidence type="ECO:0000256" key="11">
    <source>
        <dbReference type="RuleBase" id="RU364074"/>
    </source>
</evidence>
<evidence type="ECO:0000256" key="1">
    <source>
        <dbReference type="ARBA" id="ARBA00001964"/>
    </source>
</evidence>
<protein>
    <recommendedName>
        <fullName evidence="11">Pyruvate dehydrogenase E1 component subunit beta</fullName>
        <ecNumber evidence="11">1.2.4.1</ecNumber>
    </recommendedName>
</protein>
<feature type="binding site" evidence="10">
    <location>
        <position position="134"/>
    </location>
    <ligand>
        <name>UDP-alpha-D-glucose</name>
        <dbReference type="ChEBI" id="CHEBI:58885"/>
    </ligand>
</feature>
<gene>
    <name evidence="13" type="ORF">FPE_LOCUS27008</name>
</gene>
<evidence type="ECO:0000256" key="6">
    <source>
        <dbReference type="ARBA" id="ARBA00022989"/>
    </source>
</evidence>
<dbReference type="Pfam" id="PF02779">
    <property type="entry name" value="Transket_pyr"/>
    <property type="match status" value="1"/>
</dbReference>
<dbReference type="Gene3D" id="3.40.50.970">
    <property type="match status" value="1"/>
</dbReference>
<dbReference type="EMBL" id="OU503052">
    <property type="protein sequence ID" value="CAI9779578.1"/>
    <property type="molecule type" value="Genomic_DNA"/>
</dbReference>
<evidence type="ECO:0000256" key="10">
    <source>
        <dbReference type="PIRSR" id="PIRSR605150-2"/>
    </source>
</evidence>
<comment type="cofactor">
    <cofactor evidence="1 11">
        <name>thiamine diphosphate</name>
        <dbReference type="ChEBI" id="CHEBI:58937"/>
    </cofactor>
</comment>
<dbReference type="GO" id="GO:0012505">
    <property type="term" value="C:endomembrane system"/>
    <property type="evidence" value="ECO:0007669"/>
    <property type="project" value="UniProtKB-SubCell"/>
</dbReference>
<dbReference type="GO" id="GO:0016020">
    <property type="term" value="C:membrane"/>
    <property type="evidence" value="ECO:0007669"/>
    <property type="project" value="InterPro"/>
</dbReference>
<keyword evidence="6" id="KW-1133">Transmembrane helix</keyword>
<evidence type="ECO:0000259" key="12">
    <source>
        <dbReference type="Pfam" id="PF02779"/>
    </source>
</evidence>
<dbReference type="InterPro" id="IPR027110">
    <property type="entry name" value="PDHB_mito-type"/>
</dbReference>
<reference evidence="13" key="1">
    <citation type="submission" date="2023-05" db="EMBL/GenBank/DDBJ databases">
        <authorList>
            <person name="Huff M."/>
        </authorList>
    </citation>
    <scope>NUCLEOTIDE SEQUENCE</scope>
</reference>
<comment type="catalytic activity">
    <reaction evidence="11">
        <text>N(6)-[(R)-lipoyl]-L-lysyl-[protein] + pyruvate + H(+) = N(6)-[(R)-S(8)-acetyldihydrolipoyl]-L-lysyl-[protein] + CO2</text>
        <dbReference type="Rhea" id="RHEA:19189"/>
        <dbReference type="Rhea" id="RHEA-COMP:10474"/>
        <dbReference type="Rhea" id="RHEA-COMP:10478"/>
        <dbReference type="ChEBI" id="CHEBI:15361"/>
        <dbReference type="ChEBI" id="CHEBI:15378"/>
        <dbReference type="ChEBI" id="CHEBI:16526"/>
        <dbReference type="ChEBI" id="CHEBI:83099"/>
        <dbReference type="ChEBI" id="CHEBI:83111"/>
        <dbReference type="EC" id="1.2.4.1"/>
    </reaction>
</comment>
<dbReference type="GO" id="GO:0016760">
    <property type="term" value="F:cellulose synthase (UDP-forming) activity"/>
    <property type="evidence" value="ECO:0007669"/>
    <property type="project" value="InterPro"/>
</dbReference>
<feature type="domain" description="Transketolase-like pyrimidine-binding" evidence="12">
    <location>
        <begin position="4"/>
        <end position="78"/>
    </location>
</feature>
<evidence type="ECO:0000313" key="13">
    <source>
        <dbReference type="EMBL" id="CAI9779578.1"/>
    </source>
</evidence>
<organism evidence="13 14">
    <name type="scientific">Fraxinus pennsylvanica</name>
    <dbReference type="NCBI Taxonomy" id="56036"/>
    <lineage>
        <taxon>Eukaryota</taxon>
        <taxon>Viridiplantae</taxon>
        <taxon>Streptophyta</taxon>
        <taxon>Embryophyta</taxon>
        <taxon>Tracheophyta</taxon>
        <taxon>Spermatophyta</taxon>
        <taxon>Magnoliopsida</taxon>
        <taxon>eudicotyledons</taxon>
        <taxon>Gunneridae</taxon>
        <taxon>Pentapetalae</taxon>
        <taxon>asterids</taxon>
        <taxon>lamiids</taxon>
        <taxon>Lamiales</taxon>
        <taxon>Oleaceae</taxon>
        <taxon>Oleeae</taxon>
        <taxon>Fraxinus</taxon>
    </lineage>
</organism>
<dbReference type="GO" id="GO:0030244">
    <property type="term" value="P:cellulose biosynthetic process"/>
    <property type="evidence" value="ECO:0007669"/>
    <property type="project" value="InterPro"/>
</dbReference>
<dbReference type="GO" id="GO:0004739">
    <property type="term" value="F:pyruvate dehydrogenase (acetyl-transferring) activity"/>
    <property type="evidence" value="ECO:0007669"/>
    <property type="project" value="UniProtKB-UniRule"/>
</dbReference>
<dbReference type="InterPro" id="IPR005150">
    <property type="entry name" value="Cellulose_synth"/>
</dbReference>
<dbReference type="Pfam" id="PF03552">
    <property type="entry name" value="Cellulose_synt"/>
    <property type="match status" value="1"/>
</dbReference>
<keyword evidence="3" id="KW-0328">Glycosyltransferase</keyword>
<dbReference type="InterPro" id="IPR029061">
    <property type="entry name" value="THDP-binding"/>
</dbReference>
<comment type="function">
    <text evidence="11">The pyruvate dehydrogenase complex catalyzes the overall conversion of pyruvate to acetyl-CoA and CO2.</text>
</comment>
<evidence type="ECO:0000256" key="7">
    <source>
        <dbReference type="ARBA" id="ARBA00023002"/>
    </source>
</evidence>
<comment type="subcellular location">
    <subcellularLocation>
        <location evidence="2">Endomembrane system</location>
    </subcellularLocation>
</comment>